<organism evidence="1">
    <name type="scientific">Acinetobacter baumannii WM99c</name>
    <dbReference type="NCBI Taxonomy" id="945555"/>
    <lineage>
        <taxon>Bacteria</taxon>
        <taxon>Pseudomonadati</taxon>
        <taxon>Pseudomonadota</taxon>
        <taxon>Gammaproteobacteria</taxon>
        <taxon>Moraxellales</taxon>
        <taxon>Moraxellaceae</taxon>
        <taxon>Acinetobacter</taxon>
        <taxon>Acinetobacter calcoaceticus/baumannii complex</taxon>
    </lineage>
</organism>
<sequence length="56" mass="6537">MNEKWTYKEMMALRCAYNHGVRTPETRAAACLYVKLGRNKLLDQFKKESEAKGKVE</sequence>
<proteinExistence type="predicted"/>
<accession>A0A385ETE6</accession>
<gene>
    <name evidence="1" type="ORF">BSF95_01178</name>
</gene>
<dbReference type="AlphaFoldDB" id="A0A385ETE6"/>
<dbReference type="EMBL" id="CP031743">
    <property type="protein sequence ID" value="AXQ89572.1"/>
    <property type="molecule type" value="Genomic_DNA"/>
</dbReference>
<reference evidence="1" key="1">
    <citation type="submission" date="2018-08" db="EMBL/GenBank/DDBJ databases">
        <title>Complete genome sequence of Acinetobacter baumannii strain WM99c.</title>
        <authorList>
            <person name="Nigro S.J."/>
            <person name="Wick R.R."/>
            <person name="Holt K.E."/>
            <person name="Hall R.M."/>
        </authorList>
    </citation>
    <scope>NUCLEOTIDE SEQUENCE</scope>
    <source>
        <strain evidence="1">WM99c</strain>
    </source>
</reference>
<name>A0A385ETE6_ACIBA</name>
<dbReference type="RefSeq" id="WP_001003589.1">
    <property type="nucleotide sequence ID" value="NZ_AERY01000156.1"/>
</dbReference>
<protein>
    <submittedName>
        <fullName evidence="1">Uncharacterized protein</fullName>
    </submittedName>
</protein>
<evidence type="ECO:0000313" key="1">
    <source>
        <dbReference type="EMBL" id="AXQ89572.1"/>
    </source>
</evidence>